<comment type="caution">
    <text evidence="7">The sequence shown here is derived from an EMBL/GenBank/DDBJ whole genome shotgun (WGS) entry which is preliminary data.</text>
</comment>
<dbReference type="Proteomes" id="UP000612055">
    <property type="component" value="Unassembled WGS sequence"/>
</dbReference>
<feature type="compositionally biased region" description="Low complexity" evidence="5">
    <location>
        <begin position="604"/>
        <end position="619"/>
    </location>
</feature>
<feature type="region of interest" description="Disordered" evidence="5">
    <location>
        <begin position="1624"/>
        <end position="1698"/>
    </location>
</feature>
<feature type="region of interest" description="Disordered" evidence="5">
    <location>
        <begin position="1463"/>
        <end position="1500"/>
    </location>
</feature>
<feature type="compositionally biased region" description="Low complexity" evidence="5">
    <location>
        <begin position="180"/>
        <end position="197"/>
    </location>
</feature>
<feature type="compositionally biased region" description="Basic and acidic residues" evidence="5">
    <location>
        <begin position="502"/>
        <end position="546"/>
    </location>
</feature>
<comment type="subcellular location">
    <subcellularLocation>
        <location evidence="1">Nucleus</location>
    </subcellularLocation>
</comment>
<sequence length="2080" mass="207565">MTGITRFFKPTGEGSTKKAERPGPATRLPFSPLANTGGPAKATSRLVEERDSDVVLLGDEIPAGSKRKREENAAGPSAPPGAGATDVLAPSNQAAKEQTAEQQQSQAVTAAAEDKPGTDAAATADVEMSAATTVEEAAPSSTAKPAPSAGCTAGQETAHVPPSAKRQRLPHEPSVASNSPQAQAQQPGNGQGATAPAEQPSASNAQASCSQLSVDGAAAPRGGSTAPATGGAAGGAATGGGVDAKSGGAGPAALPEGMDLGSTVEALRQEQGELEAALELSMADSRAQEEMLLESRLPALAAASEGGRLVLMPSPAELCVWLEGRHAPLGQLVEALLPLLPAGADPGALRTSLVDLAQRKCYSAKEAPMDGAAASEDATPGRLWVWEVREPRKQITDKGARKLTDLHRKRRKELRERLSAVAVAAEALASHAALLAPPVPGAKAPTAAARRSSESRAVKAWNRLSKLGEQEAVEAAFRSALGEVTAGGAAAVAAAAQRETARKAQKEAQKEEKTRQKAEEAKAKEAKRAAEEEAKRRAKKEKEAAKKGFASSEAMRKSQSIMGRFLKIQPSPAAVQAQPGSDAPGAPAAVLQLPVPGGTPTPTPSGAAAGAGAGPAASGGKPGGSPLGLGGRALPAGTPPPGAGVTPRGAGASATMYDFSRVARRVPDPAIVAAFDADEARLPIGPEEVAAAFREAHGRWRQQRATRTSGKGLPPTWARKPSAPTDFATLAAQYYGDLEMSGLRPEQVRTWRRKLLAFPKTESARPPFYGSFSRRSTVVTGRRPFGRDSSLDYDVASDDEWEEEPEGESLSDSGDEADSQAGGPAGEGGEEEDDGFIVGDDHLSEDEGAQLSGDPDDPMDVDAGAAKTPRGAATPAAAAAAAPRRVDPRLQQLEAAIDRVRTNNRPILLVRSTVNGAVLPTAATPGGGAMPPPSPLPAAPAQPGLVCCLRAEPRPGLNTGLDPGLLGALRPVFHRLDAPIAPPTEPDVYAAYALAASGGAVAWRGASGGGAAAAGAEPPSAGPGGAGAAAGAAAGGGSAARAPGSGHRGGAGRPAGQALGEAALTALAEFMAVCGERRMDKVVEQYLAAFPAGTKPPAKTRLREAVPRLGAWSGPGKRWLLHGGSVAGAVAHALAAAEAAGAKAQAEAAAKAAAAAVAAAGAGQGGGAAAGEQLLAPRPSLGAGGMTPTPGPALVSSALTPPPAAPGLPPLPTPATAPGPLLPAPTCTPLDGGNAAPMPTGRQAVPPQQLAAALASLAANPLPSPAPSAALETPAGAGAPAPVLTPASAAVAVPAGMLSAATGQRPGGAATPSASVPRASGDGMTSFCGARPDGAAGKVAAAEAPAEADADAMEVDTSAAAPAVATVELRGALPGGSAAFGPRAAELPDGGCGGGGGPDGAEPRRQRVAAEGGCGLGLELPSAGAPVLTTEQGEGQAAPSTEPRQQPQADVAEGAAFPESNRTAVAGGADGAGASTAAAGGDDEGTGGTGGAALAEAEARQAEVAMPAALTRPMPPPPPPNPELIALGTGHPYWRRVTTWLLGGGGPEVRARGGPTKAEAGQALDVFSSEGLQDRLPAVPLDAVRALLGVCQHRRRSELRSCAFLSLANLCVALQQQQRVKQEVEAQAGQQQRGQDGSKQGPAADPSDGSPAKRQRREEPQPQAEAGPGAAGVETEAAESGTGASTAAPRPPSRCAPQPLTLPALLRLPGLLPALRRGCGAAELGDEEDDPAVRRAAIALAALVAVGVRRLDPTRPFACPIEGEEGPGGEQAGAGGDAPGAGPALEEALQAAAAEAAAAVGPQLAADAAAFRRQVATDRELHAALRSAAPIKTEGDPCAHEGARTARVHLLMALCSLLADPAAAGLVSKPKARLAKEAAAAAEGRPPPPPQGPEVNAKCAARLLLNCEATARGVEHAGCRKFLLGCVLSLLEHPHLLPHLTSNQPAAAASGSGRSVWRALGGRDADPRPQVPGACLRLLAEELRLVAASAEASGSSSAPLPRAALHRLLLALHAGRRALALLGRPEAAPLLRAGGETRTAVADLITAMGEEAVTVLGSCQDPTLQRLCTDVGAAAEALLG</sequence>
<keyword evidence="3" id="KW-0234">DNA repair</keyword>
<protein>
    <recommendedName>
        <fullName evidence="6">Chromatin assembly factor 1 subunit A dimerization domain-containing protein</fullName>
    </recommendedName>
</protein>
<feature type="compositionally biased region" description="Low complexity" evidence="5">
    <location>
        <begin position="93"/>
        <end position="111"/>
    </location>
</feature>
<feature type="compositionally biased region" description="Low complexity" evidence="5">
    <location>
        <begin position="1625"/>
        <end position="1635"/>
    </location>
</feature>
<dbReference type="OrthoDB" id="543994at2759"/>
<feature type="compositionally biased region" description="Gly residues" evidence="5">
    <location>
        <begin position="231"/>
        <end position="250"/>
    </location>
</feature>
<feature type="region of interest" description="Disordered" evidence="5">
    <location>
        <begin position="697"/>
        <end position="716"/>
    </location>
</feature>
<feature type="compositionally biased region" description="Polar residues" evidence="5">
    <location>
        <begin position="200"/>
        <end position="213"/>
    </location>
</feature>
<accession>A0A835XQR5</accession>
<feature type="compositionally biased region" description="Low complexity" evidence="5">
    <location>
        <begin position="73"/>
        <end position="84"/>
    </location>
</feature>
<feature type="compositionally biased region" description="Gly residues" evidence="5">
    <location>
        <begin position="1022"/>
        <end position="1038"/>
    </location>
</feature>
<feature type="region of interest" description="Disordered" evidence="5">
    <location>
        <begin position="1"/>
        <end position="257"/>
    </location>
</feature>
<dbReference type="PANTHER" id="PTHR15272:SF0">
    <property type="entry name" value="CHROMATIN ASSEMBLY FACTOR 1 SUBUNIT A"/>
    <property type="match status" value="1"/>
</dbReference>
<dbReference type="GO" id="GO:0006281">
    <property type="term" value="P:DNA repair"/>
    <property type="evidence" value="ECO:0007669"/>
    <property type="project" value="UniProtKB-KW"/>
</dbReference>
<dbReference type="GO" id="GO:0006334">
    <property type="term" value="P:nucleosome assembly"/>
    <property type="evidence" value="ECO:0007669"/>
    <property type="project" value="TreeGrafter"/>
</dbReference>
<feature type="compositionally biased region" description="Acidic residues" evidence="5">
    <location>
        <begin position="795"/>
        <end position="818"/>
    </location>
</feature>
<evidence type="ECO:0000259" key="6">
    <source>
        <dbReference type="Pfam" id="PF12253"/>
    </source>
</evidence>
<feature type="compositionally biased region" description="Gly residues" evidence="5">
    <location>
        <begin position="1768"/>
        <end position="1779"/>
    </location>
</feature>
<keyword evidence="8" id="KW-1185">Reference proteome</keyword>
<name>A0A835XQR5_9CHLO</name>
<feature type="compositionally biased region" description="Gly residues" evidence="5">
    <location>
        <begin position="620"/>
        <end position="631"/>
    </location>
</feature>
<dbReference type="EMBL" id="JAEHOE010000111">
    <property type="protein sequence ID" value="KAG2486546.1"/>
    <property type="molecule type" value="Genomic_DNA"/>
</dbReference>
<dbReference type="Pfam" id="PF12253">
    <property type="entry name" value="CAF1A_dimeriz"/>
    <property type="match status" value="1"/>
</dbReference>
<feature type="compositionally biased region" description="Acidic residues" evidence="5">
    <location>
        <begin position="843"/>
        <end position="860"/>
    </location>
</feature>
<feature type="region of interest" description="Disordered" evidence="5">
    <location>
        <begin position="571"/>
        <end position="651"/>
    </location>
</feature>
<evidence type="ECO:0000256" key="1">
    <source>
        <dbReference type="ARBA" id="ARBA00004123"/>
    </source>
</evidence>
<feature type="region of interest" description="Disordered" evidence="5">
    <location>
        <begin position="1430"/>
        <end position="1451"/>
    </location>
</feature>
<evidence type="ECO:0000256" key="4">
    <source>
        <dbReference type="ARBA" id="ARBA00023242"/>
    </source>
</evidence>
<dbReference type="GO" id="GO:0033186">
    <property type="term" value="C:CAF-1 complex"/>
    <property type="evidence" value="ECO:0007669"/>
    <property type="project" value="TreeGrafter"/>
</dbReference>
<dbReference type="InterPro" id="IPR022043">
    <property type="entry name" value="CAF1A_DD"/>
</dbReference>
<feature type="region of interest" description="Disordered" evidence="5">
    <location>
        <begin position="1761"/>
        <end position="1781"/>
    </location>
</feature>
<feature type="region of interest" description="Disordered" evidence="5">
    <location>
        <begin position="502"/>
        <end position="556"/>
    </location>
</feature>
<keyword evidence="2" id="KW-0227">DNA damage</keyword>
<evidence type="ECO:0000313" key="7">
    <source>
        <dbReference type="EMBL" id="KAG2486546.1"/>
    </source>
</evidence>
<feature type="domain" description="Chromatin assembly factor 1 subunit A dimerization" evidence="6">
    <location>
        <begin position="754"/>
        <end position="820"/>
    </location>
</feature>
<feature type="region of interest" description="Disordered" evidence="5">
    <location>
        <begin position="1179"/>
        <end position="1220"/>
    </location>
</feature>
<feature type="compositionally biased region" description="Low complexity" evidence="5">
    <location>
        <begin position="863"/>
        <end position="883"/>
    </location>
</feature>
<feature type="region of interest" description="Disordered" evidence="5">
    <location>
        <begin position="437"/>
        <end position="456"/>
    </location>
</feature>
<feature type="compositionally biased region" description="Pro residues" evidence="5">
    <location>
        <begin position="1200"/>
        <end position="1220"/>
    </location>
</feature>
<evidence type="ECO:0000256" key="2">
    <source>
        <dbReference type="ARBA" id="ARBA00022763"/>
    </source>
</evidence>
<feature type="region of interest" description="Disordered" evidence="5">
    <location>
        <begin position="779"/>
        <end position="885"/>
    </location>
</feature>
<dbReference type="GO" id="GO:0005634">
    <property type="term" value="C:nucleus"/>
    <property type="evidence" value="ECO:0007669"/>
    <property type="project" value="UniProtKB-SubCell"/>
</dbReference>
<evidence type="ECO:0000256" key="5">
    <source>
        <dbReference type="SAM" id="MobiDB-lite"/>
    </source>
</evidence>
<dbReference type="PANTHER" id="PTHR15272">
    <property type="entry name" value="CHROMATIN ASSEMBLY FACTOR 1 SUBUNIT A CAF-1 SUBUNIT A"/>
    <property type="match status" value="1"/>
</dbReference>
<feature type="compositionally biased region" description="Low complexity" evidence="5">
    <location>
        <begin position="216"/>
        <end position="230"/>
    </location>
</feature>
<organism evidence="7 8">
    <name type="scientific">Edaphochlamys debaryana</name>
    <dbReference type="NCBI Taxonomy" id="47281"/>
    <lineage>
        <taxon>Eukaryota</taxon>
        <taxon>Viridiplantae</taxon>
        <taxon>Chlorophyta</taxon>
        <taxon>core chlorophytes</taxon>
        <taxon>Chlorophyceae</taxon>
        <taxon>CS clade</taxon>
        <taxon>Chlamydomonadales</taxon>
        <taxon>Chlamydomonadales incertae sedis</taxon>
        <taxon>Edaphochlamys</taxon>
    </lineage>
</organism>
<proteinExistence type="predicted"/>
<reference evidence="7" key="1">
    <citation type="journal article" date="2020" name="bioRxiv">
        <title>Comparative genomics of Chlamydomonas.</title>
        <authorList>
            <person name="Craig R.J."/>
            <person name="Hasan A.R."/>
            <person name="Ness R.W."/>
            <person name="Keightley P.D."/>
        </authorList>
    </citation>
    <scope>NUCLEOTIDE SEQUENCE</scope>
    <source>
        <strain evidence="7">CCAP 11/70</strain>
    </source>
</reference>
<keyword evidence="4" id="KW-0539">Nucleus</keyword>
<feature type="compositionally biased region" description="Polar residues" evidence="5">
    <location>
        <begin position="1430"/>
        <end position="1448"/>
    </location>
</feature>
<evidence type="ECO:0000313" key="8">
    <source>
        <dbReference type="Proteomes" id="UP000612055"/>
    </source>
</evidence>
<feature type="compositionally biased region" description="Low complexity" evidence="5">
    <location>
        <begin position="1661"/>
        <end position="1688"/>
    </location>
</feature>
<evidence type="ECO:0000256" key="3">
    <source>
        <dbReference type="ARBA" id="ARBA00023204"/>
    </source>
</evidence>
<feature type="region of interest" description="Disordered" evidence="5">
    <location>
        <begin position="1007"/>
        <end position="1054"/>
    </location>
</feature>
<feature type="compositionally biased region" description="Low complexity" evidence="5">
    <location>
        <begin position="137"/>
        <end position="149"/>
    </location>
</feature>
<gene>
    <name evidence="7" type="ORF">HYH03_014847</name>
</gene>